<keyword evidence="2" id="KW-0255">Endonuclease</keyword>
<dbReference type="SUPFAM" id="SSF52980">
    <property type="entry name" value="Restriction endonuclease-like"/>
    <property type="match status" value="1"/>
</dbReference>
<dbReference type="EMBL" id="JANRML010000015">
    <property type="protein sequence ID" value="MCZ2221672.1"/>
    <property type="molecule type" value="Genomic_DNA"/>
</dbReference>
<dbReference type="Pfam" id="PF04480">
    <property type="entry name" value="DUF559"/>
    <property type="match status" value="1"/>
</dbReference>
<accession>A0A9Q4IIA6</accession>
<dbReference type="GO" id="GO:0004519">
    <property type="term" value="F:endonuclease activity"/>
    <property type="evidence" value="ECO:0007669"/>
    <property type="project" value="UniProtKB-KW"/>
</dbReference>
<protein>
    <submittedName>
        <fullName evidence="2">Endonuclease domain-containing protein</fullName>
    </submittedName>
</protein>
<sequence length="313" mass="35603">MDRVHLTGMLLSRQAAEAQDCRQLSATKFIATTDWDALESHEQEYLRCYSVSAAAYKAVLVGRSAARMHGMWVVPNREELVELAQCNGNPPPKKQWPEGVLYRHISVPEIDTVVRDPIDRAGAGATLRLTTPPRTVVDIARFHGVPDATAAIDGQYREMAPLQQQMWCDEILAVAQRMRGKRGIGRVKEAIALSSSLSESPFESVVRVLLALRRIKVREQMWIGRYYRVDLLWGTLVIEIDGYLKFKEKPFEAVIKQEKRDRWLREQGYTVIRLFPAEIIQDPEDCIRRILASKAEADANPSVRVPATTRRPR</sequence>
<evidence type="ECO:0000313" key="2">
    <source>
        <dbReference type="EMBL" id="MCZ2221672.1"/>
    </source>
</evidence>
<dbReference type="InterPro" id="IPR011335">
    <property type="entry name" value="Restrct_endonuc-II-like"/>
</dbReference>
<keyword evidence="2" id="KW-0540">Nuclease</keyword>
<dbReference type="RefSeq" id="WP_269028321.1">
    <property type="nucleotide sequence ID" value="NZ_BAABDP010000022.1"/>
</dbReference>
<keyword evidence="2" id="KW-0378">Hydrolase</keyword>
<evidence type="ECO:0000313" key="3">
    <source>
        <dbReference type="Proteomes" id="UP001071110"/>
    </source>
</evidence>
<name>A0A9Q4IIA6_9CORY</name>
<dbReference type="Proteomes" id="UP001071110">
    <property type="component" value="Unassembled WGS sequence"/>
</dbReference>
<gene>
    <name evidence="2" type="ORF">NUW87_09850</name>
</gene>
<keyword evidence="3" id="KW-1185">Reference proteome</keyword>
<feature type="domain" description="DUF559" evidence="1">
    <location>
        <begin position="212"/>
        <end position="292"/>
    </location>
</feature>
<dbReference type="AlphaFoldDB" id="A0A9Q4IIA6"/>
<comment type="caution">
    <text evidence="2">The sequence shown here is derived from an EMBL/GenBank/DDBJ whole genome shotgun (WGS) entry which is preliminary data.</text>
</comment>
<dbReference type="InterPro" id="IPR007569">
    <property type="entry name" value="DUF559"/>
</dbReference>
<proteinExistence type="predicted"/>
<reference evidence="2" key="1">
    <citation type="submission" date="2022-08" db="EMBL/GenBank/DDBJ databases">
        <title>Corynebacterium sp. nov., isolated from clinical breast specimens.</title>
        <authorList>
            <person name="Zhang T."/>
        </authorList>
    </citation>
    <scope>NUCLEOTIDE SEQUENCE</scope>
    <source>
        <strain evidence="2">CCUG 57942</strain>
    </source>
</reference>
<evidence type="ECO:0000259" key="1">
    <source>
        <dbReference type="Pfam" id="PF04480"/>
    </source>
</evidence>
<organism evidence="2 3">
    <name type="scientific">Corynebacterium pilbarense</name>
    <dbReference type="NCBI Taxonomy" id="1288393"/>
    <lineage>
        <taxon>Bacteria</taxon>
        <taxon>Bacillati</taxon>
        <taxon>Actinomycetota</taxon>
        <taxon>Actinomycetes</taxon>
        <taxon>Mycobacteriales</taxon>
        <taxon>Corynebacteriaceae</taxon>
        <taxon>Corynebacterium</taxon>
    </lineage>
</organism>
<dbReference type="Gene3D" id="3.40.960.10">
    <property type="entry name" value="VSR Endonuclease"/>
    <property type="match status" value="1"/>
</dbReference>